<dbReference type="InterPro" id="IPR019458">
    <property type="entry name" value="Est1-like_N"/>
</dbReference>
<feature type="compositionally biased region" description="Low complexity" evidence="2">
    <location>
        <begin position="529"/>
        <end position="550"/>
    </location>
</feature>
<protein>
    <recommendedName>
        <fullName evidence="7">DNA/RNA-binding domain-containing protein</fullName>
    </recommendedName>
</protein>
<evidence type="ECO:0000259" key="4">
    <source>
        <dbReference type="Pfam" id="PF10374"/>
    </source>
</evidence>
<dbReference type="PANTHER" id="PTHR15696:SF7">
    <property type="entry name" value="NONSENSE-MEDIATED MRNA DECAY FACTOR"/>
    <property type="match status" value="1"/>
</dbReference>
<feature type="compositionally biased region" description="Basic residues" evidence="2">
    <location>
        <begin position="496"/>
        <end position="518"/>
    </location>
</feature>
<evidence type="ECO:0000313" key="6">
    <source>
        <dbReference type="Proteomes" id="UP000502823"/>
    </source>
</evidence>
<dbReference type="FunCoup" id="A0A6L2PZ98">
    <property type="interactions" value="1323"/>
</dbReference>
<keyword evidence="1" id="KW-0866">Nonsense-mediated mRNA decay</keyword>
<organism evidence="5 6">
    <name type="scientific">Coptotermes formosanus</name>
    <name type="common">Formosan subterranean termite</name>
    <dbReference type="NCBI Taxonomy" id="36987"/>
    <lineage>
        <taxon>Eukaryota</taxon>
        <taxon>Metazoa</taxon>
        <taxon>Ecdysozoa</taxon>
        <taxon>Arthropoda</taxon>
        <taxon>Hexapoda</taxon>
        <taxon>Insecta</taxon>
        <taxon>Pterygota</taxon>
        <taxon>Neoptera</taxon>
        <taxon>Polyneoptera</taxon>
        <taxon>Dictyoptera</taxon>
        <taxon>Blattodea</taxon>
        <taxon>Blattoidea</taxon>
        <taxon>Termitoidae</taxon>
        <taxon>Rhinotermitidae</taxon>
        <taxon>Coptotermes</taxon>
    </lineage>
</organism>
<comment type="caution">
    <text evidence="5">The sequence shown here is derived from an EMBL/GenBank/DDBJ whole genome shotgun (WGS) entry which is preliminary data.</text>
</comment>
<dbReference type="InterPro" id="IPR018834">
    <property type="entry name" value="DNA/RNA-bd_Est1-type"/>
</dbReference>
<dbReference type="GO" id="GO:0070034">
    <property type="term" value="F:telomerase RNA binding"/>
    <property type="evidence" value="ECO:0007669"/>
    <property type="project" value="TreeGrafter"/>
</dbReference>
<feature type="domain" description="Telomerase activating protein Est1-like N-terminal" evidence="4">
    <location>
        <begin position="78"/>
        <end position="194"/>
    </location>
</feature>
<dbReference type="Pfam" id="PF10374">
    <property type="entry name" value="EST1"/>
    <property type="match status" value="1"/>
</dbReference>
<dbReference type="PANTHER" id="PTHR15696">
    <property type="entry name" value="SMG-7 SUPPRESSOR WITH MORPHOLOGICAL EFFECT ON GENITALIA PROTEIN 7"/>
    <property type="match status" value="1"/>
</dbReference>
<gene>
    <name evidence="5" type="ORF">Cfor_11634</name>
</gene>
<dbReference type="Proteomes" id="UP000502823">
    <property type="component" value="Unassembled WGS sequence"/>
</dbReference>
<keyword evidence="6" id="KW-1185">Reference proteome</keyword>
<dbReference type="Pfam" id="PF10373">
    <property type="entry name" value="EST1_DNA_bind"/>
    <property type="match status" value="1"/>
</dbReference>
<evidence type="ECO:0000256" key="2">
    <source>
        <dbReference type="SAM" id="MobiDB-lite"/>
    </source>
</evidence>
<sequence length="864" mass="96945">MKKSYNPISDVRNENVELSRRLYRAISDVSRHLDDCRGRAQTCSDLFYPSVETQRVKLREYCERLIFTDPLGHGRKGEELLWRKGYYDVVTTAKRLRKNNAWSPLEVAYMQGHLAAGVGHYHHLLFRLQIEFKLDLRGVVDFPLLVPYFDSCLSFLPDKVSSFSKTPDSSCVNWAKQATHRCLVYLGDLSRYFLDLHPCWDAGLAVRYYSQALYMNVDIGMPHNQLGTLAGTCNYGLDAAYHYMRCLTCKQPFEGAEGNLRRLMEKNMQWLEQHPVDETVAVQHADHIHRLIARFLLLTDMWFFDKNSYSRYLQVCHQMLLDLQHCLAYTKPFPNGSDSEMKGGQVDLEHLSIFEDSEENKERPEYLKDDLIFKMIIMSLLCITKLQASGSQQVSAVVAFTLAVLSQLIQQVIHHIQDSVFSMSFPSFTSPLPMVSPPLEHVVTAVSAGGSSIKVAPDEMSMSQQPADQSCTGEKAVDLVNGCAGENESQEAQAVVKKKGSKRLQRLKKLRRRRRRRLNSSEDSDLSDGDYPYGDGCSSSDDGNSSISESAEPCLDLSSDDEEEEEEDEDDDEDDVDDAIPKEPHRNSGSFIVNEVAETHGKTPNLVSAKDELNKVNGLKYDKKCDGLRESLSSPPTNINGLGENENGCSDGLVISSGSSNNFDAVASKEINSEDRVVDKSRMKNSRMIDPADVIELVSEEGLLDAIKVCADWLHGDSDIIKACGHSSRTLLSRFITLLNLINVNADAFEKGLDVGQVIQLKNVGEVFRTIPMPEDVMLKGLPVLKSCHDAMDWEYLHHHCLHAKEEALLRVYKLVEFGHFLASIPDTGVCYDSEQKLFSISSETGEVCGEISEEKIKETAAAN</sequence>
<evidence type="ECO:0000313" key="5">
    <source>
        <dbReference type="EMBL" id="GFG37819.1"/>
    </source>
</evidence>
<dbReference type="OrthoDB" id="5920073at2759"/>
<evidence type="ECO:0000259" key="3">
    <source>
        <dbReference type="Pfam" id="PF10373"/>
    </source>
</evidence>
<feature type="non-terminal residue" evidence="5">
    <location>
        <position position="864"/>
    </location>
</feature>
<feature type="region of interest" description="Disordered" evidence="2">
    <location>
        <begin position="491"/>
        <end position="591"/>
    </location>
</feature>
<evidence type="ECO:0008006" key="7">
    <source>
        <dbReference type="Google" id="ProtNLM"/>
    </source>
</evidence>
<dbReference type="GO" id="GO:0005697">
    <property type="term" value="C:telomerase holoenzyme complex"/>
    <property type="evidence" value="ECO:0007669"/>
    <property type="project" value="TreeGrafter"/>
</dbReference>
<feature type="domain" description="DNA/RNA-binding" evidence="3">
    <location>
        <begin position="205"/>
        <end position="436"/>
    </location>
</feature>
<evidence type="ECO:0000256" key="1">
    <source>
        <dbReference type="ARBA" id="ARBA00023161"/>
    </source>
</evidence>
<dbReference type="InterPro" id="IPR011990">
    <property type="entry name" value="TPR-like_helical_dom_sf"/>
</dbReference>
<dbReference type="InterPro" id="IPR045153">
    <property type="entry name" value="Est1/Ebs1-like"/>
</dbReference>
<name>A0A6L2PZ98_COPFO</name>
<dbReference type="SUPFAM" id="SSF48452">
    <property type="entry name" value="TPR-like"/>
    <property type="match status" value="1"/>
</dbReference>
<proteinExistence type="predicted"/>
<dbReference type="GO" id="GO:0042162">
    <property type="term" value="F:telomeric DNA binding"/>
    <property type="evidence" value="ECO:0007669"/>
    <property type="project" value="TreeGrafter"/>
</dbReference>
<reference evidence="6" key="1">
    <citation type="submission" date="2020-01" db="EMBL/GenBank/DDBJ databases">
        <title>Draft genome sequence of the Termite Coptotermes fromosanus.</title>
        <authorList>
            <person name="Itakura S."/>
            <person name="Yosikawa Y."/>
            <person name="Umezawa K."/>
        </authorList>
    </citation>
    <scope>NUCLEOTIDE SEQUENCE [LARGE SCALE GENOMIC DNA]</scope>
</reference>
<dbReference type="Gene3D" id="1.25.40.10">
    <property type="entry name" value="Tetratricopeptide repeat domain"/>
    <property type="match status" value="1"/>
</dbReference>
<accession>A0A6L2PZ98</accession>
<feature type="compositionally biased region" description="Acidic residues" evidence="2">
    <location>
        <begin position="558"/>
        <end position="578"/>
    </location>
</feature>
<dbReference type="GO" id="GO:0000184">
    <property type="term" value="P:nuclear-transcribed mRNA catabolic process, nonsense-mediated decay"/>
    <property type="evidence" value="ECO:0007669"/>
    <property type="project" value="UniProtKB-KW"/>
</dbReference>
<dbReference type="EMBL" id="BLKM01000725">
    <property type="protein sequence ID" value="GFG37819.1"/>
    <property type="molecule type" value="Genomic_DNA"/>
</dbReference>
<dbReference type="InParanoid" id="A0A6L2PZ98"/>
<dbReference type="AlphaFoldDB" id="A0A6L2PZ98"/>